<protein>
    <submittedName>
        <fullName evidence="2">Sensors of blue-light using FAD</fullName>
    </submittedName>
</protein>
<accession>A0A1H8ZI04</accession>
<organism evidence="2 3">
    <name type="scientific">Microlunatus flavus</name>
    <dbReference type="NCBI Taxonomy" id="1036181"/>
    <lineage>
        <taxon>Bacteria</taxon>
        <taxon>Bacillati</taxon>
        <taxon>Actinomycetota</taxon>
        <taxon>Actinomycetes</taxon>
        <taxon>Propionibacteriales</taxon>
        <taxon>Propionibacteriaceae</taxon>
        <taxon>Microlunatus</taxon>
    </lineage>
</organism>
<proteinExistence type="predicted"/>
<evidence type="ECO:0000259" key="1">
    <source>
        <dbReference type="PROSITE" id="PS50925"/>
    </source>
</evidence>
<gene>
    <name evidence="2" type="ORF">SAMN05421756_101247</name>
</gene>
<dbReference type="SMART" id="SM01034">
    <property type="entry name" value="BLUF"/>
    <property type="match status" value="1"/>
</dbReference>
<dbReference type="RefSeq" id="WP_091177309.1">
    <property type="nucleotide sequence ID" value="NZ_FOFA01000001.1"/>
</dbReference>
<evidence type="ECO:0000313" key="2">
    <source>
        <dbReference type="EMBL" id="SEP63867.1"/>
    </source>
</evidence>
<dbReference type="Gene3D" id="3.30.70.100">
    <property type="match status" value="1"/>
</dbReference>
<evidence type="ECO:0000313" key="3">
    <source>
        <dbReference type="Proteomes" id="UP000198504"/>
    </source>
</evidence>
<name>A0A1H8ZI04_9ACTN</name>
<dbReference type="GO" id="GO:0071949">
    <property type="term" value="F:FAD binding"/>
    <property type="evidence" value="ECO:0007669"/>
    <property type="project" value="InterPro"/>
</dbReference>
<dbReference type="Pfam" id="PF04940">
    <property type="entry name" value="BLUF"/>
    <property type="match status" value="1"/>
</dbReference>
<dbReference type="OrthoDB" id="196105at2"/>
<reference evidence="3" key="1">
    <citation type="submission" date="2016-10" db="EMBL/GenBank/DDBJ databases">
        <authorList>
            <person name="Varghese N."/>
            <person name="Submissions S."/>
        </authorList>
    </citation>
    <scope>NUCLEOTIDE SEQUENCE [LARGE SCALE GENOMIC DNA]</scope>
    <source>
        <strain evidence="3">CGMCC 4.6856</strain>
    </source>
</reference>
<dbReference type="STRING" id="1036181.SAMN05421756_101247"/>
<dbReference type="PROSITE" id="PS50925">
    <property type="entry name" value="BLUF"/>
    <property type="match status" value="1"/>
</dbReference>
<dbReference type="AlphaFoldDB" id="A0A1H8ZI04"/>
<keyword evidence="3" id="KW-1185">Reference proteome</keyword>
<feature type="domain" description="BLUF" evidence="1">
    <location>
        <begin position="2"/>
        <end position="93"/>
    </location>
</feature>
<dbReference type="GO" id="GO:0009882">
    <property type="term" value="F:blue light photoreceptor activity"/>
    <property type="evidence" value="ECO:0007669"/>
    <property type="project" value="InterPro"/>
</dbReference>
<dbReference type="EMBL" id="FOFA01000001">
    <property type="protein sequence ID" value="SEP63867.1"/>
    <property type="molecule type" value="Genomic_DNA"/>
</dbReference>
<dbReference type="InterPro" id="IPR036046">
    <property type="entry name" value="Acylphosphatase-like_dom_sf"/>
</dbReference>
<sequence length="136" mass="15385">MLFSLVYTSRATSPMTRDALVELLQSSRAHNSAARLTGLLLYRDGTFVQLLEGQRARVEALYASIQEDPRHHHVTTVSTGDQLERQFPGWSMGFNDLDAEPVDLPGYSDVLDRHDDPTHAEAGFVRELLELFDTRR</sequence>
<dbReference type="SUPFAM" id="SSF54975">
    <property type="entry name" value="Acylphosphatase/BLUF domain-like"/>
    <property type="match status" value="1"/>
</dbReference>
<dbReference type="InterPro" id="IPR007024">
    <property type="entry name" value="BLUF_domain"/>
</dbReference>
<dbReference type="Proteomes" id="UP000198504">
    <property type="component" value="Unassembled WGS sequence"/>
</dbReference>